<evidence type="ECO:0000256" key="2">
    <source>
        <dbReference type="ARBA" id="ARBA00022723"/>
    </source>
</evidence>
<dbReference type="PANTHER" id="PTHR24305:SF168">
    <property type="entry name" value="P450, PUTATIVE (EUROFUNG)-RELATED"/>
    <property type="match status" value="1"/>
</dbReference>
<organism evidence="4 5">
    <name type="scientific">Podospora bellae-mahoneyi</name>
    <dbReference type="NCBI Taxonomy" id="2093777"/>
    <lineage>
        <taxon>Eukaryota</taxon>
        <taxon>Fungi</taxon>
        <taxon>Dikarya</taxon>
        <taxon>Ascomycota</taxon>
        <taxon>Pezizomycotina</taxon>
        <taxon>Sordariomycetes</taxon>
        <taxon>Sordariomycetidae</taxon>
        <taxon>Sordariales</taxon>
        <taxon>Podosporaceae</taxon>
        <taxon>Podospora</taxon>
    </lineage>
</organism>
<evidence type="ECO:0000313" key="4">
    <source>
        <dbReference type="EMBL" id="KAK4641727.1"/>
    </source>
</evidence>
<dbReference type="PANTHER" id="PTHR24305">
    <property type="entry name" value="CYTOCHROME P450"/>
    <property type="match status" value="1"/>
</dbReference>
<keyword evidence="1" id="KW-0349">Heme</keyword>
<keyword evidence="3" id="KW-0408">Iron</keyword>
<keyword evidence="2" id="KW-0479">Metal-binding</keyword>
<dbReference type="InterPro" id="IPR002401">
    <property type="entry name" value="Cyt_P450_E_grp-I"/>
</dbReference>
<evidence type="ECO:0000256" key="1">
    <source>
        <dbReference type="ARBA" id="ARBA00022617"/>
    </source>
</evidence>
<name>A0ABR0FFS9_9PEZI</name>
<comment type="caution">
    <text evidence="4">The sequence shown here is derived from an EMBL/GenBank/DDBJ whole genome shotgun (WGS) entry which is preliminary data.</text>
</comment>
<dbReference type="EMBL" id="JAFFGZ010000007">
    <property type="protein sequence ID" value="KAK4641727.1"/>
    <property type="molecule type" value="Genomic_DNA"/>
</dbReference>
<reference evidence="4 5" key="1">
    <citation type="journal article" date="2023" name="bioRxiv">
        <title>High-quality genome assemblies of four members of thePodospora anserinaspecies complex.</title>
        <authorList>
            <person name="Ament-Velasquez S.L."/>
            <person name="Vogan A.A."/>
            <person name="Wallerman O."/>
            <person name="Hartmann F."/>
            <person name="Gautier V."/>
            <person name="Silar P."/>
            <person name="Giraud T."/>
            <person name="Johannesson H."/>
        </authorList>
    </citation>
    <scope>NUCLEOTIDE SEQUENCE [LARGE SCALE GENOMIC DNA]</scope>
    <source>
        <strain evidence="4 5">CBS 112042</strain>
    </source>
</reference>
<accession>A0ABR0FFS9</accession>
<dbReference type="RefSeq" id="XP_062730703.1">
    <property type="nucleotide sequence ID" value="XM_062879565.1"/>
</dbReference>
<evidence type="ECO:0000313" key="5">
    <source>
        <dbReference type="Proteomes" id="UP001322138"/>
    </source>
</evidence>
<sequence length="555" mass="63711">MLFRWFYSWMPDPGSRYSHPRFFFDDYPRLFHFGSCLLVIMAVSQTLTQVVDLVSEHKVEITVAFVAVYFLSQIRTYFKLAHVPGPWFAGWSDIPHNWSIWNERAYQYYYDISERYGKIARIGPNSVLSSAPEVWIHVNTKPGYRRSDWYFKAVRVEYQRDNIFSQADTEKHDATRKKIAPGYSGRENLELEGSVDSRVVAFLDLIRRNYLSVDGGPVKKMDLAKKIQFFTMDVISLVAFGTTFGMLDRDSDINNFVKSSEDGLLIGNMFMSLNLAWLVQAPVIGKFLGPSPKDKTGFGAMMRETFRYIDERVENAATDTRRDMLASFYRHGLRGDELRSEVLEQMVAGSDTTAGALRGIMLHVLGTPRVQKKLQEEIDAVHAKRTWGDGIVPHAVAKQMPYMQAVIREGLRIWPPVLNLLPKDVPAGGDTIVVDGKKVFLPGGTCIGVSTLAMHHDKELYGEDADVFRPERWLLETDQQKLAMMTRINDLTFGHGKWQCLGKPVAQMEINKMLFEWFRNFDWAVAKPSKPWRLTNAFGLFLINDFYVRVMERET</sequence>
<dbReference type="GeneID" id="87899047"/>
<protein>
    <recommendedName>
        <fullName evidence="6">Cytochrome P450 E-class, group I</fullName>
    </recommendedName>
</protein>
<evidence type="ECO:0008006" key="6">
    <source>
        <dbReference type="Google" id="ProtNLM"/>
    </source>
</evidence>
<proteinExistence type="predicted"/>
<dbReference type="Proteomes" id="UP001322138">
    <property type="component" value="Unassembled WGS sequence"/>
</dbReference>
<gene>
    <name evidence="4" type="ORF">QC761_503350</name>
</gene>
<dbReference type="Pfam" id="PF00067">
    <property type="entry name" value="p450"/>
    <property type="match status" value="1"/>
</dbReference>
<dbReference type="InterPro" id="IPR001128">
    <property type="entry name" value="Cyt_P450"/>
</dbReference>
<dbReference type="InterPro" id="IPR050121">
    <property type="entry name" value="Cytochrome_P450_monoxygenase"/>
</dbReference>
<evidence type="ECO:0000256" key="3">
    <source>
        <dbReference type="ARBA" id="ARBA00023004"/>
    </source>
</evidence>
<dbReference type="CDD" id="cd11060">
    <property type="entry name" value="CYP57A1-like"/>
    <property type="match status" value="1"/>
</dbReference>
<dbReference type="SUPFAM" id="SSF48264">
    <property type="entry name" value="Cytochrome P450"/>
    <property type="match status" value="1"/>
</dbReference>
<dbReference type="PRINTS" id="PR00385">
    <property type="entry name" value="P450"/>
</dbReference>
<dbReference type="InterPro" id="IPR036396">
    <property type="entry name" value="Cyt_P450_sf"/>
</dbReference>
<keyword evidence="5" id="KW-1185">Reference proteome</keyword>
<dbReference type="PRINTS" id="PR00463">
    <property type="entry name" value="EP450I"/>
</dbReference>
<dbReference type="Gene3D" id="1.10.630.10">
    <property type="entry name" value="Cytochrome P450"/>
    <property type="match status" value="1"/>
</dbReference>